<evidence type="ECO:0000313" key="2">
    <source>
        <dbReference type="EMBL" id="KAI1896539.1"/>
    </source>
</evidence>
<dbReference type="AlphaFoldDB" id="A0A8T3DGC9"/>
<evidence type="ECO:0000313" key="3">
    <source>
        <dbReference type="Proteomes" id="UP000829720"/>
    </source>
</evidence>
<accession>A0A8T3DGC9</accession>
<protein>
    <submittedName>
        <fullName evidence="2">Uncharacterized protein</fullName>
    </submittedName>
</protein>
<evidence type="ECO:0000256" key="1">
    <source>
        <dbReference type="SAM" id="MobiDB-lite"/>
    </source>
</evidence>
<feature type="compositionally biased region" description="Basic and acidic residues" evidence="1">
    <location>
        <begin position="35"/>
        <end position="52"/>
    </location>
</feature>
<name>A0A8T3DGC9_9TELE</name>
<gene>
    <name evidence="2" type="ORF">AGOR_G00095810</name>
</gene>
<feature type="region of interest" description="Disordered" evidence="1">
    <location>
        <begin position="35"/>
        <end position="59"/>
    </location>
</feature>
<dbReference type="EMBL" id="JAERUA010000008">
    <property type="protein sequence ID" value="KAI1896539.1"/>
    <property type="molecule type" value="Genomic_DNA"/>
</dbReference>
<keyword evidence="3" id="KW-1185">Reference proteome</keyword>
<organism evidence="2 3">
    <name type="scientific">Albula goreensis</name>
    <dbReference type="NCBI Taxonomy" id="1534307"/>
    <lineage>
        <taxon>Eukaryota</taxon>
        <taxon>Metazoa</taxon>
        <taxon>Chordata</taxon>
        <taxon>Craniata</taxon>
        <taxon>Vertebrata</taxon>
        <taxon>Euteleostomi</taxon>
        <taxon>Actinopterygii</taxon>
        <taxon>Neopterygii</taxon>
        <taxon>Teleostei</taxon>
        <taxon>Albuliformes</taxon>
        <taxon>Albulidae</taxon>
        <taxon>Albula</taxon>
    </lineage>
</organism>
<dbReference type="Proteomes" id="UP000829720">
    <property type="component" value="Unassembled WGS sequence"/>
</dbReference>
<comment type="caution">
    <text evidence="2">The sequence shown here is derived from an EMBL/GenBank/DDBJ whole genome shotgun (WGS) entry which is preliminary data.</text>
</comment>
<proteinExistence type="predicted"/>
<reference evidence="2" key="1">
    <citation type="submission" date="2021-01" db="EMBL/GenBank/DDBJ databases">
        <authorList>
            <person name="Zahm M."/>
            <person name="Roques C."/>
            <person name="Cabau C."/>
            <person name="Klopp C."/>
            <person name="Donnadieu C."/>
            <person name="Jouanno E."/>
            <person name="Lampietro C."/>
            <person name="Louis A."/>
            <person name="Herpin A."/>
            <person name="Echchiki A."/>
            <person name="Berthelot C."/>
            <person name="Parey E."/>
            <person name="Roest-Crollius H."/>
            <person name="Braasch I."/>
            <person name="Postlethwait J."/>
            <person name="Bobe J."/>
            <person name="Montfort J."/>
            <person name="Bouchez O."/>
            <person name="Begum T."/>
            <person name="Mejri S."/>
            <person name="Adams A."/>
            <person name="Chen W.-J."/>
            <person name="Guiguen Y."/>
        </authorList>
    </citation>
    <scope>NUCLEOTIDE SEQUENCE</scope>
    <source>
        <tissue evidence="2">Blood</tissue>
    </source>
</reference>
<sequence length="147" mass="17587">MFNNWERQAAECLTNAEHMREVRQKIDLEHQERLRRREQERAEAEVRRETRLRQLPTPTPPVFNKYRARTYDRPWAQITHVTKTVWDLLPSLIHFWLHGWIKDRAFDKQKLCVQASCHHTQSPDHETGPGSHWQDTAESSCNCFTAQ</sequence>